<dbReference type="Pfam" id="PF02225">
    <property type="entry name" value="PA"/>
    <property type="match status" value="1"/>
</dbReference>
<evidence type="ECO:0000256" key="4">
    <source>
        <dbReference type="ARBA" id="ARBA00022525"/>
    </source>
</evidence>
<feature type="signal peptide" evidence="12">
    <location>
        <begin position="1"/>
        <end position="22"/>
    </location>
</feature>
<dbReference type="Gene3D" id="2.60.40.3010">
    <property type="match status" value="3"/>
</dbReference>
<feature type="chain" id="PRO_5001782018" description="PA domain-containing protein" evidence="12">
    <location>
        <begin position="23"/>
        <end position="1676"/>
    </location>
</feature>
<dbReference type="GO" id="GO:0008270">
    <property type="term" value="F:zinc ion binding"/>
    <property type="evidence" value="ECO:0007669"/>
    <property type="project" value="InterPro"/>
</dbReference>
<evidence type="ECO:0000256" key="7">
    <source>
        <dbReference type="ARBA" id="ARBA00022801"/>
    </source>
</evidence>
<evidence type="ECO:0000256" key="10">
    <source>
        <dbReference type="ARBA" id="ARBA00023145"/>
    </source>
</evidence>
<keyword evidence="4" id="KW-0964">Secreted</keyword>
<dbReference type="Gene3D" id="2.60.40.10">
    <property type="entry name" value="Immunoglobulins"/>
    <property type="match status" value="2"/>
</dbReference>
<evidence type="ECO:0000256" key="8">
    <source>
        <dbReference type="ARBA" id="ARBA00022833"/>
    </source>
</evidence>
<evidence type="ECO:0000256" key="2">
    <source>
        <dbReference type="ARBA" id="ARBA00004613"/>
    </source>
</evidence>
<dbReference type="InterPro" id="IPR017756">
    <property type="entry name" value="TM_Gly-Cys-Arg_CS"/>
</dbReference>
<dbReference type="CDD" id="cd04818">
    <property type="entry name" value="PA_subtilisin_1"/>
    <property type="match status" value="1"/>
</dbReference>
<dbReference type="InterPro" id="IPR001842">
    <property type="entry name" value="Peptidase_M36"/>
</dbReference>
<evidence type="ECO:0000256" key="5">
    <source>
        <dbReference type="ARBA" id="ARBA00022670"/>
    </source>
</evidence>
<protein>
    <recommendedName>
        <fullName evidence="13">PA domain-containing protein</fullName>
    </recommendedName>
</protein>
<evidence type="ECO:0000256" key="12">
    <source>
        <dbReference type="SAM" id="SignalP"/>
    </source>
</evidence>
<keyword evidence="9" id="KW-0482">Metalloprotease</keyword>
<dbReference type="SUPFAM" id="SSF55486">
    <property type="entry name" value="Metalloproteases ('zincins'), catalytic domain"/>
    <property type="match status" value="1"/>
</dbReference>
<keyword evidence="7" id="KW-0378">Hydrolase</keyword>
<dbReference type="Pfam" id="PF02128">
    <property type="entry name" value="Peptidase_M36"/>
    <property type="match status" value="1"/>
</dbReference>
<dbReference type="SUPFAM" id="SSF52025">
    <property type="entry name" value="PA domain"/>
    <property type="match status" value="1"/>
</dbReference>
<dbReference type="GO" id="GO:0005615">
    <property type="term" value="C:extracellular space"/>
    <property type="evidence" value="ECO:0007669"/>
    <property type="project" value="InterPro"/>
</dbReference>
<evidence type="ECO:0000256" key="9">
    <source>
        <dbReference type="ARBA" id="ARBA00023049"/>
    </source>
</evidence>
<keyword evidence="5" id="KW-0645">Protease</keyword>
<dbReference type="NCBIfam" id="NF038112">
    <property type="entry name" value="myxo_dep_M36"/>
    <property type="match status" value="1"/>
</dbReference>
<dbReference type="InterPro" id="IPR046450">
    <property type="entry name" value="PA_dom_sf"/>
</dbReference>
<evidence type="ECO:0000256" key="11">
    <source>
        <dbReference type="SAM" id="MobiDB-lite"/>
    </source>
</evidence>
<proteinExistence type="inferred from homology"/>
<evidence type="ECO:0000313" key="15">
    <source>
        <dbReference type="Proteomes" id="UP000028547"/>
    </source>
</evidence>
<dbReference type="InterPro" id="IPR027268">
    <property type="entry name" value="Peptidase_M4/M1_CTD_sf"/>
</dbReference>
<dbReference type="InterPro" id="IPR003137">
    <property type="entry name" value="PA_domain"/>
</dbReference>
<keyword evidence="12" id="KW-0732">Signal</keyword>
<comment type="subcellular location">
    <subcellularLocation>
        <location evidence="2">Secreted</location>
    </subcellularLocation>
</comment>
<dbReference type="PANTHER" id="PTHR33478">
    <property type="entry name" value="EXTRACELLULAR METALLOPROTEINASE MEP"/>
    <property type="match status" value="1"/>
</dbReference>
<dbReference type="Gene3D" id="3.50.30.30">
    <property type="match status" value="1"/>
</dbReference>
<dbReference type="Gene3D" id="1.10.390.10">
    <property type="entry name" value="Neutral Protease Domain 2"/>
    <property type="match status" value="1"/>
</dbReference>
<dbReference type="Gene3D" id="3.10.170.10">
    <property type="match status" value="1"/>
</dbReference>
<sequence>MRRLFSTLSSLSLALCGTGATARNLPNYEVTQDLKPALKKAAGRQPVTGNLSRVAHMDEERGLPTFVWASQGAPSPQRSRLARMSVEDAALLQVQEHVSLYGAASVEASGARVSSVSRNARGAKVVTFAQNVGGHEIFNQSLKALLNPSNELVALSGSLSPHVSADTSMERLRFGMSAAEAISTAYRDLTGGTLDATLLTRQRSDEKDIYSHYELVSYARPLAEGLVIPARVKQVFYPMPDALLPAYYVELNTGRPGSTDSDYYSYVVSAVDGRLLFRNNLTAHAEFSYRTYADTTPPYTPHEGPSGSAATPHPTGNLDGYTPPFVAPALVTLRNAPFSGNDPWLPEGATVTTGNNVDAYADLVEPDGYNTGDLRPTVTAPGVFDRTMLFDIQPNANAEQIAAATTNLFFVNNWLHDWFYDAGFDEASGNAQANNFGRGGRENDAIRAEAQDYSGTNNANMSTPADGASPRMQMYVFTGKDARLTALSPASVAGVYEVGIAAGFGPQTFDVSGEVVVAEDGTAPATDGCTELTNAAAVAGKIAIIDRGNCDFTVKVTNAQTAGATGVIIADNVAGGVANMGGTSTTITIPTLRVTLADGNKLRGVSGVTVQLRRQPALNLDGTVDNGIVAHEWGHYISNRLVGNAAGLSNNQGRSMGEGWGDFHALLMIVRAEDINVPSNANWTGAYAAAEFATRGLTNNASFFGIRRGTYSVDRAKNALSFRHIMNGVALPTTAPFLPNTGVNSQVHNSGEIWATMLWECYVRLLRAHPFQDAQDRMKSYLVTGYKMTPNAPTYLEARDAIIAAARANDPADAERLWQAFASRGAGVGAVAPPRTSTTHAGLVESFEVGTNVDFVSMSLADDLSGSSCDSDGILDNGETGQLRVKVRNSGATTATATSITVLSSSRGVTLGNGGTASVPEIPAGGMVDAVIPVSLSGAATEQRLDFIVALRDANQAQPGDKTATFSAKANYNELPNATTTETVEAKTLPWTFTHDTSLANADFSVVQASDLSRSFFGPNPGGAGDVRLTTPLLQVGTEPFIITFKHAYDFETDNTVSPPDYYDGAIIEVSEAGTSDWVDVGSALYAGSLFHDPVLYPTNGNPLKGKQAIVGRSAGYPALTTATLDLGTAWAGKTVQVRFRIGSDNASAGAGWVLDDLQFSGLTNKPFTALAPQSGVCGTDSSPVASAGPDLTANERAVVNLTGSATDPAGKSLLYNWTQLSGPAVTLVNPATLTPSFTAPNVTADSVVVLQLTVSNDKRSVIDTVNVTIRNVNRAPTVNAGVAGMVNERATHTLMGSSTDADGDALAYRWAQTAGTPVALSNADKLTASFVAPEVTLDETLSFSLTVSDGRESVSSTVNVTVRDVNRAPTVNAGVTGVADERSRYTLTGSASDVDGDSLTYAWRQTAGTAVTLGNANTLYPTFTAPEVMADETLAFELSVNDGKDTITSTVEVLVKNLNRGPTLLVADLSADERRPVELVALASDPDGDTLSYHWMQLSGPMVTLQNEDSSRATFVAGDVAADTEIVFEVMAFDGQTSVTRQVKVTVRNVNREPQAQAGTAQLSTPGDQVQLDGSASVDADGDAVTYEWTQVAGPTVSLSGADTATPSFTAPEVDVETELRFSLVVRDGSSASSASIVSVMVTPVRGGCSSTGAGAPMGLLGLGLLSLLRRRRLN</sequence>
<keyword evidence="10" id="KW-0865">Zymogen</keyword>
<feature type="region of interest" description="Disordered" evidence="11">
    <location>
        <begin position="296"/>
        <end position="316"/>
    </location>
</feature>
<dbReference type="EMBL" id="JPMI01000025">
    <property type="protein sequence ID" value="KFA94197.1"/>
    <property type="molecule type" value="Genomic_DNA"/>
</dbReference>
<evidence type="ECO:0000259" key="13">
    <source>
        <dbReference type="Pfam" id="PF02225"/>
    </source>
</evidence>
<accession>A0A084T0G2</accession>
<evidence type="ECO:0000256" key="3">
    <source>
        <dbReference type="ARBA" id="ARBA00006006"/>
    </source>
</evidence>
<keyword evidence="8" id="KW-0862">Zinc</keyword>
<dbReference type="Proteomes" id="UP000028547">
    <property type="component" value="Unassembled WGS sequence"/>
</dbReference>
<dbReference type="GO" id="GO:0004222">
    <property type="term" value="F:metalloendopeptidase activity"/>
    <property type="evidence" value="ECO:0007669"/>
    <property type="project" value="InterPro"/>
</dbReference>
<comment type="caution">
    <text evidence="14">The sequence shown here is derived from an EMBL/GenBank/DDBJ whole genome shotgun (WGS) entry which is preliminary data.</text>
</comment>
<dbReference type="PANTHER" id="PTHR33478:SF1">
    <property type="entry name" value="EXTRACELLULAR METALLOPROTEINASE MEP"/>
    <property type="match status" value="1"/>
</dbReference>
<keyword evidence="6" id="KW-0479">Metal-binding</keyword>
<dbReference type="RefSeq" id="WP_043390137.1">
    <property type="nucleotide sequence ID" value="NZ_JPMI01000025.1"/>
</dbReference>
<dbReference type="GO" id="GO:0006508">
    <property type="term" value="P:proteolysis"/>
    <property type="evidence" value="ECO:0007669"/>
    <property type="project" value="UniProtKB-KW"/>
</dbReference>
<evidence type="ECO:0000256" key="1">
    <source>
        <dbReference type="ARBA" id="ARBA00001947"/>
    </source>
</evidence>
<dbReference type="InterPro" id="IPR013783">
    <property type="entry name" value="Ig-like_fold"/>
</dbReference>
<dbReference type="InterPro" id="IPR050371">
    <property type="entry name" value="Fungal_virulence_M36"/>
</dbReference>
<evidence type="ECO:0000256" key="6">
    <source>
        <dbReference type="ARBA" id="ARBA00022723"/>
    </source>
</evidence>
<comment type="cofactor">
    <cofactor evidence="1">
        <name>Zn(2+)</name>
        <dbReference type="ChEBI" id="CHEBI:29105"/>
    </cofactor>
</comment>
<comment type="similarity">
    <text evidence="3">Belongs to the peptidase M36 family.</text>
</comment>
<organism evidence="14 15">
    <name type="scientific">Archangium violaceum Cb vi76</name>
    <dbReference type="NCBI Taxonomy" id="1406225"/>
    <lineage>
        <taxon>Bacteria</taxon>
        <taxon>Pseudomonadati</taxon>
        <taxon>Myxococcota</taxon>
        <taxon>Myxococcia</taxon>
        <taxon>Myxococcales</taxon>
        <taxon>Cystobacterineae</taxon>
        <taxon>Archangiaceae</taxon>
        <taxon>Archangium</taxon>
    </lineage>
</organism>
<name>A0A084T0G2_9BACT</name>
<feature type="domain" description="PA" evidence="13">
    <location>
        <begin position="511"/>
        <end position="602"/>
    </location>
</feature>
<dbReference type="NCBIfam" id="TIGR03382">
    <property type="entry name" value="GC_trans_RRR"/>
    <property type="match status" value="1"/>
</dbReference>
<reference evidence="14 15" key="1">
    <citation type="submission" date="2014-07" db="EMBL/GenBank/DDBJ databases">
        <title>Draft Genome Sequence of Gephyronic Acid Producer, Cystobacter violaceus Strain Cb vi76.</title>
        <authorList>
            <person name="Stevens D.C."/>
            <person name="Young J."/>
            <person name="Carmichael R."/>
            <person name="Tan J."/>
            <person name="Taylor R.E."/>
        </authorList>
    </citation>
    <scope>NUCLEOTIDE SEQUENCE [LARGE SCALE GENOMIC DNA]</scope>
    <source>
        <strain evidence="14 15">Cb vi76</strain>
    </source>
</reference>
<gene>
    <name evidence="14" type="ORF">Q664_04555</name>
</gene>
<dbReference type="NCBIfam" id="NF012211">
    <property type="entry name" value="tand_rpt_95"/>
    <property type="match status" value="1"/>
</dbReference>
<evidence type="ECO:0000313" key="14">
    <source>
        <dbReference type="EMBL" id="KFA94197.1"/>
    </source>
</evidence>
<dbReference type="Pfam" id="PF22352">
    <property type="entry name" value="K319L-like_PKD"/>
    <property type="match status" value="5"/>
</dbReference>
<dbReference type="Gene3D" id="2.60.120.260">
    <property type="entry name" value="Galactose-binding domain-like"/>
    <property type="match status" value="1"/>
</dbReference>